<accession>A0A8H7Y3L7</accession>
<evidence type="ECO:0000313" key="1">
    <source>
        <dbReference type="EMBL" id="KAG5170548.1"/>
    </source>
</evidence>
<proteinExistence type="predicted"/>
<name>A0A8H7Y3L7_PSICU</name>
<organism evidence="1">
    <name type="scientific">Psilocybe cubensis</name>
    <name type="common">Psychedelic mushroom</name>
    <name type="synonym">Stropharia cubensis</name>
    <dbReference type="NCBI Taxonomy" id="181762"/>
    <lineage>
        <taxon>Eukaryota</taxon>
        <taxon>Fungi</taxon>
        <taxon>Dikarya</taxon>
        <taxon>Basidiomycota</taxon>
        <taxon>Agaricomycotina</taxon>
        <taxon>Agaricomycetes</taxon>
        <taxon>Agaricomycetidae</taxon>
        <taxon>Agaricales</taxon>
        <taxon>Agaricineae</taxon>
        <taxon>Strophariaceae</taxon>
        <taxon>Psilocybe</taxon>
    </lineage>
</organism>
<dbReference type="EMBL" id="JAFIQS010000004">
    <property type="protein sequence ID" value="KAG5170548.1"/>
    <property type="molecule type" value="Genomic_DNA"/>
</dbReference>
<dbReference type="AlphaFoldDB" id="A0A8H7Y3L7"/>
<protein>
    <submittedName>
        <fullName evidence="1">Uncharacterized protein</fullName>
    </submittedName>
</protein>
<sequence>MLGHIRTFNRFRLELQQTLSIQVASNVEDLVAKMDTVLSRFFTPKSDWEKNLDVKTRNLGSPSTWIQNTSTLQSLISDTNDPSMPLPAPAYEDSSASMSMSFGTEMQLSNIKKELQLSVDDLCDKNMDMFELKLSFHTQQMEKAIADSAILVIQSLSGPCDRVVNEDLRQLWKETDWIFCVENKFFISALFEFYLDRFSTNRHIPAFNKKDNTDSATDSKKSGYS</sequence>
<gene>
    <name evidence="1" type="ORF">JR316_004937</name>
</gene>
<comment type="caution">
    <text evidence="1">The sequence shown here is derived from an EMBL/GenBank/DDBJ whole genome shotgun (WGS) entry which is preliminary data.</text>
</comment>
<reference evidence="1" key="1">
    <citation type="submission" date="2021-02" db="EMBL/GenBank/DDBJ databases">
        <title>Psilocybe cubensis genome.</title>
        <authorList>
            <person name="Mckernan K.J."/>
            <person name="Crawford S."/>
            <person name="Trippe A."/>
            <person name="Kane L.T."/>
            <person name="Mclaughlin S."/>
        </authorList>
    </citation>
    <scope>NUCLEOTIDE SEQUENCE [LARGE SCALE GENOMIC DNA]</scope>
    <source>
        <strain evidence="1">MGC-MH-2018</strain>
    </source>
</reference>